<keyword evidence="9" id="KW-0119">Carbohydrate metabolism</keyword>
<evidence type="ECO:0000313" key="13">
    <source>
        <dbReference type="Proteomes" id="UP000198778"/>
    </source>
</evidence>
<dbReference type="Gene3D" id="2.60.120.560">
    <property type="entry name" value="Exo-inulinase, domain 1"/>
    <property type="match status" value="1"/>
</dbReference>
<dbReference type="GO" id="GO:0005985">
    <property type="term" value="P:sucrose metabolic process"/>
    <property type="evidence" value="ECO:0007669"/>
    <property type="project" value="UniProtKB-UniPathway"/>
</dbReference>
<organism evidence="12 13">
    <name type="scientific">Alkalicoccus daliensis</name>
    <dbReference type="NCBI Taxonomy" id="745820"/>
    <lineage>
        <taxon>Bacteria</taxon>
        <taxon>Bacillati</taxon>
        <taxon>Bacillota</taxon>
        <taxon>Bacilli</taxon>
        <taxon>Bacillales</taxon>
        <taxon>Bacillaceae</taxon>
        <taxon>Alkalicoccus</taxon>
    </lineage>
</organism>
<comment type="function">
    <text evidence="9">Enables the bacterium to metabolize sucrose as a sole carbon source.</text>
</comment>
<dbReference type="InterPro" id="IPR013148">
    <property type="entry name" value="Glyco_hydro_32_N"/>
</dbReference>
<dbReference type="OrthoDB" id="9759709at2"/>
<dbReference type="SMART" id="SM00640">
    <property type="entry name" value="Glyco_32"/>
    <property type="match status" value="1"/>
</dbReference>
<accession>A0A1H0K4C3</accession>
<dbReference type="NCBIfam" id="TIGR01322">
    <property type="entry name" value="scrB_fam"/>
    <property type="match status" value="1"/>
</dbReference>
<dbReference type="EC" id="3.2.1.26" evidence="3 8"/>
<comment type="subcellular location">
    <subcellularLocation>
        <location evidence="9">Cytoplasm</location>
    </subcellularLocation>
</comment>
<dbReference type="Pfam" id="PF08244">
    <property type="entry name" value="Glyco_hydro_32C"/>
    <property type="match status" value="1"/>
</dbReference>
<evidence type="ECO:0000256" key="3">
    <source>
        <dbReference type="ARBA" id="ARBA00012758"/>
    </source>
</evidence>
<dbReference type="GO" id="GO:0004564">
    <property type="term" value="F:beta-fructofuranosidase activity"/>
    <property type="evidence" value="ECO:0007669"/>
    <property type="project" value="UniProtKB-EC"/>
</dbReference>
<dbReference type="InterPro" id="IPR001362">
    <property type="entry name" value="Glyco_hydro_32"/>
</dbReference>
<dbReference type="PANTHER" id="PTHR43101:SF1">
    <property type="entry name" value="BETA-FRUCTOSIDASE"/>
    <property type="match status" value="1"/>
</dbReference>
<dbReference type="PROSITE" id="PS00609">
    <property type="entry name" value="GLYCOSYL_HYDROL_F32"/>
    <property type="match status" value="1"/>
</dbReference>
<dbReference type="SUPFAM" id="SSF49899">
    <property type="entry name" value="Concanavalin A-like lectins/glucanases"/>
    <property type="match status" value="1"/>
</dbReference>
<gene>
    <name evidence="12" type="ORF">SAMN04488053_1166</name>
</gene>
<evidence type="ECO:0000259" key="11">
    <source>
        <dbReference type="Pfam" id="PF08244"/>
    </source>
</evidence>
<dbReference type="RefSeq" id="WP_090844038.1">
    <property type="nucleotide sequence ID" value="NZ_FNIL01000016.1"/>
</dbReference>
<dbReference type="UniPathway" id="UPA00238"/>
<comment type="catalytic activity">
    <reaction evidence="8">
        <text>Hydrolysis of terminal non-reducing beta-D-fructofuranoside residues in beta-D-fructofuranosides.</text>
        <dbReference type="EC" id="3.2.1.26"/>
    </reaction>
</comment>
<dbReference type="Pfam" id="PF00251">
    <property type="entry name" value="Glyco_hydro_32N"/>
    <property type="match status" value="1"/>
</dbReference>
<proteinExistence type="inferred from homology"/>
<name>A0A1H0K4C3_9BACI</name>
<evidence type="ECO:0000256" key="9">
    <source>
        <dbReference type="RuleBase" id="RU365015"/>
    </source>
</evidence>
<dbReference type="PANTHER" id="PTHR43101">
    <property type="entry name" value="BETA-FRUCTOSIDASE"/>
    <property type="match status" value="1"/>
</dbReference>
<evidence type="ECO:0000256" key="6">
    <source>
        <dbReference type="ARBA" id="ARBA00023295"/>
    </source>
</evidence>
<dbReference type="InterPro" id="IPR013189">
    <property type="entry name" value="Glyco_hydro_32_C"/>
</dbReference>
<dbReference type="InterPro" id="IPR013320">
    <property type="entry name" value="ConA-like_dom_sf"/>
</dbReference>
<dbReference type="Gene3D" id="2.115.10.20">
    <property type="entry name" value="Glycosyl hydrolase domain, family 43"/>
    <property type="match status" value="1"/>
</dbReference>
<comment type="similarity">
    <text evidence="2 8">Belongs to the glycosyl hydrolase 32 family.</text>
</comment>
<protein>
    <recommendedName>
        <fullName evidence="4 8">Sucrose-6-phosphate hydrolase</fullName>
        <ecNumber evidence="3 8">3.2.1.26</ecNumber>
    </recommendedName>
    <alternativeName>
        <fullName evidence="7 9">Invertase</fullName>
    </alternativeName>
</protein>
<sequence length="476" mass="54127">MTENEKQLHDQAYQAVVQKGAKVQADPYRQTYHLMPPVGLLNDPNGWVQWKGTYHMFFQWNPFSPDHTHKFWGHYTSEDLVSWNEEKIALAPSEWYEKNGCYSGSAIEKDGELALLYTGNVKDENDERESYQCLAVSSDGISFEKKGPVVDSLPEGYTAHFRDPKVWKENGVYYFVIGAQTEELKGQVLLYKSADFKQWKYAGPFAGSGLNGLGDFGYMWECPDLFSLNGRDILVVSPQGLETKGHDFENVYQSGYFLGEADLEAGSFSHGDFQELDQGFEFYAPQTTVDDTGRRILVGWMGVPDSDEEFQPTVQNEWVHCLTIPRMLEVKNNKVYQQPVPELKKLRGDEPLQMKVNTAFGAEVALTPASEIEIDCEEAEELKLSIREEISLYYDPEKKLLQLSRPRFRDGATETRSCSVAQLSRLHIYLDHSSIEVFINDGESVMSARFFPDPEIPTVQISGGEGRITWSSWELS</sequence>
<keyword evidence="6 8" id="KW-0326">Glycosidase</keyword>
<dbReference type="InterPro" id="IPR006232">
    <property type="entry name" value="Suc6P_hydrolase"/>
</dbReference>
<dbReference type="CDD" id="cd18623">
    <property type="entry name" value="GH32_ScrB-like"/>
    <property type="match status" value="1"/>
</dbReference>
<feature type="domain" description="Glycosyl hydrolase family 32 C-terminal" evidence="11">
    <location>
        <begin position="367"/>
        <end position="465"/>
    </location>
</feature>
<dbReference type="Proteomes" id="UP000198778">
    <property type="component" value="Unassembled WGS sequence"/>
</dbReference>
<evidence type="ECO:0000256" key="4">
    <source>
        <dbReference type="ARBA" id="ARBA00019623"/>
    </source>
</evidence>
<dbReference type="SUPFAM" id="SSF75005">
    <property type="entry name" value="Arabinanase/levansucrase/invertase"/>
    <property type="match status" value="1"/>
</dbReference>
<dbReference type="STRING" id="745820.SAMN04488053_1166"/>
<evidence type="ECO:0000256" key="1">
    <source>
        <dbReference type="ARBA" id="ARBA00004914"/>
    </source>
</evidence>
<dbReference type="InterPro" id="IPR023296">
    <property type="entry name" value="Glyco_hydro_beta-prop_sf"/>
</dbReference>
<evidence type="ECO:0000256" key="2">
    <source>
        <dbReference type="ARBA" id="ARBA00009902"/>
    </source>
</evidence>
<dbReference type="InterPro" id="IPR051214">
    <property type="entry name" value="GH32_Enzymes"/>
</dbReference>
<keyword evidence="5 8" id="KW-0378">Hydrolase</keyword>
<reference evidence="13" key="1">
    <citation type="submission" date="2016-10" db="EMBL/GenBank/DDBJ databases">
        <authorList>
            <person name="Varghese N."/>
            <person name="Submissions S."/>
        </authorList>
    </citation>
    <scope>NUCLEOTIDE SEQUENCE [LARGE SCALE GENOMIC DNA]</scope>
    <source>
        <strain evidence="13">CGMCC 1.10369</strain>
    </source>
</reference>
<dbReference type="AlphaFoldDB" id="A0A1H0K4C3"/>
<dbReference type="EMBL" id="FNIL01000016">
    <property type="protein sequence ID" value="SDO50726.1"/>
    <property type="molecule type" value="Genomic_DNA"/>
</dbReference>
<dbReference type="GO" id="GO:0005737">
    <property type="term" value="C:cytoplasm"/>
    <property type="evidence" value="ECO:0007669"/>
    <property type="project" value="UniProtKB-SubCell"/>
</dbReference>
<evidence type="ECO:0000256" key="5">
    <source>
        <dbReference type="ARBA" id="ARBA00022801"/>
    </source>
</evidence>
<evidence type="ECO:0000259" key="10">
    <source>
        <dbReference type="Pfam" id="PF00251"/>
    </source>
</evidence>
<dbReference type="InterPro" id="IPR018053">
    <property type="entry name" value="Glyco_hydro_32_AS"/>
</dbReference>
<evidence type="ECO:0000256" key="8">
    <source>
        <dbReference type="RuleBase" id="RU362110"/>
    </source>
</evidence>
<comment type="pathway">
    <text evidence="1 9">Glycan biosynthesis; sucrose metabolism.</text>
</comment>
<evidence type="ECO:0000313" key="12">
    <source>
        <dbReference type="EMBL" id="SDO50726.1"/>
    </source>
</evidence>
<keyword evidence="9" id="KW-0963">Cytoplasm</keyword>
<feature type="domain" description="Glycosyl hydrolase family 32 N-terminal" evidence="10">
    <location>
        <begin position="33"/>
        <end position="339"/>
    </location>
</feature>
<evidence type="ECO:0000256" key="7">
    <source>
        <dbReference type="ARBA" id="ARBA00033367"/>
    </source>
</evidence>
<keyword evidence="13" id="KW-1185">Reference proteome</keyword>